<evidence type="ECO:0000256" key="2">
    <source>
        <dbReference type="ARBA" id="ARBA00009142"/>
    </source>
</evidence>
<evidence type="ECO:0000256" key="3">
    <source>
        <dbReference type="ARBA" id="ARBA00022692"/>
    </source>
</evidence>
<name>R4KLD1_9FIRM</name>
<keyword evidence="3 6" id="KW-0812">Transmembrane</keyword>
<dbReference type="RefSeq" id="WP_006521484.1">
    <property type="nucleotide sequence ID" value="NC_021184.1"/>
</dbReference>
<dbReference type="EMBL" id="CP003273">
    <property type="protein sequence ID" value="AGL03469.1"/>
    <property type="molecule type" value="Genomic_DNA"/>
</dbReference>
<evidence type="ECO:0000313" key="8">
    <source>
        <dbReference type="Proteomes" id="UP000013520"/>
    </source>
</evidence>
<dbReference type="STRING" id="767817.Desgi_4216"/>
<dbReference type="HOGENOM" id="CLU_045498_0_1_9"/>
<evidence type="ECO:0000256" key="4">
    <source>
        <dbReference type="ARBA" id="ARBA00022989"/>
    </source>
</evidence>
<feature type="transmembrane region" description="Helical" evidence="6">
    <location>
        <begin position="20"/>
        <end position="44"/>
    </location>
</feature>
<dbReference type="KEGG" id="dgi:Desgi_4216"/>
<accession>R4KLD1</accession>
<dbReference type="GO" id="GO:0005886">
    <property type="term" value="C:plasma membrane"/>
    <property type="evidence" value="ECO:0007669"/>
    <property type="project" value="UniProtKB-SubCell"/>
</dbReference>
<dbReference type="Proteomes" id="UP000013520">
    <property type="component" value="Chromosome"/>
</dbReference>
<dbReference type="InterPro" id="IPR002781">
    <property type="entry name" value="TM_pro_TauE-like"/>
</dbReference>
<evidence type="ECO:0000256" key="1">
    <source>
        <dbReference type="ARBA" id="ARBA00004141"/>
    </source>
</evidence>
<feature type="transmembrane region" description="Helical" evidence="6">
    <location>
        <begin position="194"/>
        <end position="214"/>
    </location>
</feature>
<reference evidence="7 8" key="1">
    <citation type="submission" date="2012-01" db="EMBL/GenBank/DDBJ databases">
        <title>Complete sequence of Desulfotomaculum gibsoniae DSM 7213.</title>
        <authorList>
            <consortium name="US DOE Joint Genome Institute"/>
            <person name="Lucas S."/>
            <person name="Han J."/>
            <person name="Lapidus A."/>
            <person name="Cheng J.-F."/>
            <person name="Goodwin L."/>
            <person name="Pitluck S."/>
            <person name="Peters L."/>
            <person name="Ovchinnikova G."/>
            <person name="Teshima H."/>
            <person name="Detter J.C."/>
            <person name="Han C."/>
            <person name="Tapia R."/>
            <person name="Land M."/>
            <person name="Hauser L."/>
            <person name="Kyrpides N."/>
            <person name="Ivanova N."/>
            <person name="Pagani I."/>
            <person name="Parshina S."/>
            <person name="Plugge C."/>
            <person name="Muyzer G."/>
            <person name="Kuever J."/>
            <person name="Ivanova A."/>
            <person name="Nazina T."/>
            <person name="Klenk H.-P."/>
            <person name="Brambilla E."/>
            <person name="Spring S."/>
            <person name="Stams A.F."/>
            <person name="Woyke T."/>
        </authorList>
    </citation>
    <scope>NUCLEOTIDE SEQUENCE [LARGE SCALE GENOMIC DNA]</scope>
    <source>
        <strain evidence="7 8">DSM 7213</strain>
    </source>
</reference>
<sequence>MEIGTITETAYLITLTPENILALIGIGLLGGILSGFLGSGGAFIMTPAMMNLGIPGILAVAANITHKFGKAIQGAKKHNELGNVDKKLGIVMFVALLTGVKLAFHANSGILKQLGEAYSDLYINTIFVLILSFVTVLIIIDIIKRRGSSDNSTAKVMNTKWLEKLNVPPVIYFPVAKVHVSLWVVLLVGLTTGFLAGTVGVGGFIGVTAMIYILRMTPQVAAGTELFLAIFSGAYGAYLYTINGYLDIRIVLLLYLGSLIGIYIGAIGNKIVTGLQIRIIMAITVGMVTLSRAVSLPGNLVKIEYIFLSEKTTEILHFISTIILFGSGIISVLMITYLVINNLYGKKPAFKLFR</sequence>
<proteinExistence type="inferred from homology"/>
<dbReference type="PANTHER" id="PTHR43701:SF12">
    <property type="entry name" value="MEMBRANE TRANSPORTER PROTEIN YTNM-RELATED"/>
    <property type="match status" value="1"/>
</dbReference>
<evidence type="ECO:0000256" key="6">
    <source>
        <dbReference type="RuleBase" id="RU363041"/>
    </source>
</evidence>
<comment type="subcellular location">
    <subcellularLocation>
        <location evidence="6">Cell membrane</location>
        <topology evidence="6">Multi-pass membrane protein</topology>
    </subcellularLocation>
    <subcellularLocation>
        <location evidence="1">Membrane</location>
        <topology evidence="1">Multi-pass membrane protein</topology>
    </subcellularLocation>
</comment>
<dbReference type="OrthoDB" id="9779078at2"/>
<feature type="transmembrane region" description="Helical" evidence="6">
    <location>
        <begin position="88"/>
        <end position="106"/>
    </location>
</feature>
<feature type="transmembrane region" description="Helical" evidence="6">
    <location>
        <begin position="275"/>
        <end position="295"/>
    </location>
</feature>
<evidence type="ECO:0000256" key="5">
    <source>
        <dbReference type="ARBA" id="ARBA00023136"/>
    </source>
</evidence>
<comment type="similarity">
    <text evidence="2 6">Belongs to the 4-toluene sulfonate uptake permease (TSUP) (TC 2.A.102) family.</text>
</comment>
<dbReference type="eggNOG" id="COG0730">
    <property type="taxonomic scope" value="Bacteria"/>
</dbReference>
<feature type="transmembrane region" description="Helical" evidence="6">
    <location>
        <begin position="121"/>
        <end position="143"/>
    </location>
</feature>
<feature type="transmembrane region" description="Helical" evidence="6">
    <location>
        <begin position="226"/>
        <end position="242"/>
    </location>
</feature>
<feature type="transmembrane region" description="Helical" evidence="6">
    <location>
        <begin position="248"/>
        <end position="268"/>
    </location>
</feature>
<gene>
    <name evidence="7" type="ORF">Desgi_4216</name>
</gene>
<dbReference type="PANTHER" id="PTHR43701">
    <property type="entry name" value="MEMBRANE TRANSPORTER PROTEIN MJ0441-RELATED"/>
    <property type="match status" value="1"/>
</dbReference>
<keyword evidence="5 6" id="KW-0472">Membrane</keyword>
<organism evidence="7 8">
    <name type="scientific">Desulfoscipio gibsoniae DSM 7213</name>
    <dbReference type="NCBI Taxonomy" id="767817"/>
    <lineage>
        <taxon>Bacteria</taxon>
        <taxon>Bacillati</taxon>
        <taxon>Bacillota</taxon>
        <taxon>Clostridia</taxon>
        <taxon>Eubacteriales</taxon>
        <taxon>Desulfallaceae</taxon>
        <taxon>Desulfoscipio</taxon>
    </lineage>
</organism>
<evidence type="ECO:0000313" key="7">
    <source>
        <dbReference type="EMBL" id="AGL03469.1"/>
    </source>
</evidence>
<dbReference type="Pfam" id="PF01925">
    <property type="entry name" value="TauE"/>
    <property type="match status" value="1"/>
</dbReference>
<feature type="transmembrane region" description="Helical" evidence="6">
    <location>
        <begin position="170"/>
        <end position="188"/>
    </location>
</feature>
<keyword evidence="8" id="KW-1185">Reference proteome</keyword>
<dbReference type="InterPro" id="IPR051598">
    <property type="entry name" value="TSUP/Inactive_protease-like"/>
</dbReference>
<keyword evidence="6" id="KW-1003">Cell membrane</keyword>
<protein>
    <recommendedName>
        <fullName evidence="6">Probable membrane transporter protein</fullName>
    </recommendedName>
</protein>
<keyword evidence="4 6" id="KW-1133">Transmembrane helix</keyword>
<dbReference type="AlphaFoldDB" id="R4KLD1"/>
<feature type="transmembrane region" description="Helical" evidence="6">
    <location>
        <begin position="315"/>
        <end position="340"/>
    </location>
</feature>